<dbReference type="PANTHER" id="PTHR23389:SF9">
    <property type="entry name" value="DNA LIGASE"/>
    <property type="match status" value="1"/>
</dbReference>
<comment type="cofactor">
    <cofactor evidence="12">
        <name>Mg(2+)</name>
        <dbReference type="ChEBI" id="CHEBI:18420"/>
    </cofactor>
    <cofactor evidence="12">
        <name>Mn(2+)</name>
        <dbReference type="ChEBI" id="CHEBI:29035"/>
    </cofactor>
</comment>
<feature type="binding site" evidence="12">
    <location>
        <begin position="92"/>
        <end position="93"/>
    </location>
    <ligand>
        <name>NAD(+)</name>
        <dbReference type="ChEBI" id="CHEBI:57540"/>
    </ligand>
</feature>
<dbReference type="FunFam" id="1.10.150.20:FF:000006">
    <property type="entry name" value="DNA ligase"/>
    <property type="match status" value="1"/>
</dbReference>
<dbReference type="GO" id="GO:0006281">
    <property type="term" value="P:DNA repair"/>
    <property type="evidence" value="ECO:0007669"/>
    <property type="project" value="UniProtKB-KW"/>
</dbReference>
<dbReference type="GO" id="GO:0003911">
    <property type="term" value="F:DNA ligase (NAD+) activity"/>
    <property type="evidence" value="ECO:0007669"/>
    <property type="project" value="UniProtKB-UniRule"/>
</dbReference>
<dbReference type="GO" id="GO:0005829">
    <property type="term" value="C:cytosol"/>
    <property type="evidence" value="ECO:0007669"/>
    <property type="project" value="TreeGrafter"/>
</dbReference>
<evidence type="ECO:0000256" key="4">
    <source>
        <dbReference type="ARBA" id="ARBA00022723"/>
    </source>
</evidence>
<dbReference type="Pfam" id="PF03119">
    <property type="entry name" value="DNA_ligase_ZBD"/>
    <property type="match status" value="1"/>
</dbReference>
<evidence type="ECO:0000259" key="13">
    <source>
        <dbReference type="PROSITE" id="PS50172"/>
    </source>
</evidence>
<dbReference type="SMART" id="SM00532">
    <property type="entry name" value="LIGANc"/>
    <property type="match status" value="1"/>
</dbReference>
<dbReference type="SUPFAM" id="SSF52113">
    <property type="entry name" value="BRCT domain"/>
    <property type="match status" value="1"/>
</dbReference>
<dbReference type="PROSITE" id="PS01055">
    <property type="entry name" value="DNA_LIGASE_N1"/>
    <property type="match status" value="1"/>
</dbReference>
<reference evidence="14 15" key="1">
    <citation type="journal article" date="2015" name="Genome Announc.">
        <title>Expanding the biotechnology potential of lactobacilli through comparative genomics of 213 strains and associated genera.</title>
        <authorList>
            <person name="Sun Z."/>
            <person name="Harris H.M."/>
            <person name="McCann A."/>
            <person name="Guo C."/>
            <person name="Argimon S."/>
            <person name="Zhang W."/>
            <person name="Yang X."/>
            <person name="Jeffery I.B."/>
            <person name="Cooney J.C."/>
            <person name="Kagawa T.F."/>
            <person name="Liu W."/>
            <person name="Song Y."/>
            <person name="Salvetti E."/>
            <person name="Wrobel A."/>
            <person name="Rasinkangas P."/>
            <person name="Parkhill J."/>
            <person name="Rea M.C."/>
            <person name="O'Sullivan O."/>
            <person name="Ritari J."/>
            <person name="Douillard F.P."/>
            <person name="Paul Ross R."/>
            <person name="Yang R."/>
            <person name="Briner A.E."/>
            <person name="Felis G.E."/>
            <person name="de Vos W.M."/>
            <person name="Barrangou R."/>
            <person name="Klaenhammer T.R."/>
            <person name="Caufield P.W."/>
            <person name="Cui Y."/>
            <person name="Zhang H."/>
            <person name="O'Toole P.W."/>
        </authorList>
    </citation>
    <scope>NUCLEOTIDE SEQUENCE [LARGE SCALE GENOMIC DNA]</scope>
    <source>
        <strain evidence="14 15">DSM 23037</strain>
    </source>
</reference>
<dbReference type="SMART" id="SM00292">
    <property type="entry name" value="BRCT"/>
    <property type="match status" value="1"/>
</dbReference>
<dbReference type="SUPFAM" id="SSF47781">
    <property type="entry name" value="RuvA domain 2-like"/>
    <property type="match status" value="1"/>
</dbReference>
<feature type="binding site" evidence="12">
    <location>
        <begin position="43"/>
        <end position="47"/>
    </location>
    <ligand>
        <name>NAD(+)</name>
        <dbReference type="ChEBI" id="CHEBI:57540"/>
    </ligand>
</feature>
<dbReference type="InterPro" id="IPR004149">
    <property type="entry name" value="Znf_DNAligase_C4"/>
</dbReference>
<protein>
    <recommendedName>
        <fullName evidence="12">DNA ligase</fullName>
        <ecNumber evidence="12">6.5.1.2</ecNumber>
    </recommendedName>
    <alternativeName>
        <fullName evidence="12">Polydeoxyribonucleotide synthase [NAD(+)]</fullName>
    </alternativeName>
</protein>
<feature type="domain" description="BRCT" evidence="13">
    <location>
        <begin position="597"/>
        <end position="675"/>
    </location>
</feature>
<dbReference type="SUPFAM" id="SSF50249">
    <property type="entry name" value="Nucleic acid-binding proteins"/>
    <property type="match status" value="1"/>
</dbReference>
<dbReference type="FunFam" id="3.30.470.30:FF:000001">
    <property type="entry name" value="DNA ligase"/>
    <property type="match status" value="1"/>
</dbReference>
<dbReference type="InterPro" id="IPR003583">
    <property type="entry name" value="Hlx-hairpin-Hlx_DNA-bd_motif"/>
</dbReference>
<feature type="binding site" evidence="12">
    <location>
        <position position="295"/>
    </location>
    <ligand>
        <name>NAD(+)</name>
        <dbReference type="ChEBI" id="CHEBI:57540"/>
    </ligand>
</feature>
<dbReference type="CDD" id="cd00114">
    <property type="entry name" value="LIGANc"/>
    <property type="match status" value="1"/>
</dbReference>
<dbReference type="InterPro" id="IPR013840">
    <property type="entry name" value="DNAligase_N"/>
</dbReference>
<dbReference type="InterPro" id="IPR013839">
    <property type="entry name" value="DNAligase_adenylation"/>
</dbReference>
<dbReference type="Gene3D" id="3.40.50.10190">
    <property type="entry name" value="BRCT domain"/>
    <property type="match status" value="1"/>
</dbReference>
<feature type="binding site" evidence="12">
    <location>
        <position position="146"/>
    </location>
    <ligand>
        <name>NAD(+)</name>
        <dbReference type="ChEBI" id="CHEBI:57540"/>
    </ligand>
</feature>
<dbReference type="OrthoDB" id="9759736at2"/>
<feature type="active site" description="N6-AMP-lysine intermediate" evidence="12">
    <location>
        <position position="125"/>
    </location>
</feature>
<dbReference type="Pfam" id="PF14520">
    <property type="entry name" value="HHH_5"/>
    <property type="match status" value="1"/>
</dbReference>
<dbReference type="InterPro" id="IPR012340">
    <property type="entry name" value="NA-bd_OB-fold"/>
</dbReference>
<dbReference type="RefSeq" id="WP_056974327.1">
    <property type="nucleotide sequence ID" value="NZ_AYZL01000010.1"/>
</dbReference>
<dbReference type="Gene3D" id="1.10.287.610">
    <property type="entry name" value="Helix hairpin bin"/>
    <property type="match status" value="1"/>
</dbReference>
<evidence type="ECO:0000256" key="11">
    <source>
        <dbReference type="ARBA" id="ARBA00034005"/>
    </source>
</evidence>
<dbReference type="Gene3D" id="2.40.50.140">
    <property type="entry name" value="Nucleic acid-binding proteins"/>
    <property type="match status" value="1"/>
</dbReference>
<dbReference type="Gene3D" id="1.10.150.20">
    <property type="entry name" value="5' to 3' exonuclease, C-terminal subdomain"/>
    <property type="match status" value="2"/>
</dbReference>
<dbReference type="NCBIfam" id="TIGR00575">
    <property type="entry name" value="dnlj"/>
    <property type="match status" value="1"/>
</dbReference>
<keyword evidence="4 12" id="KW-0479">Metal-binding</keyword>
<dbReference type="PANTHER" id="PTHR23389">
    <property type="entry name" value="CHROMOSOME TRANSMISSION FIDELITY FACTOR 18"/>
    <property type="match status" value="1"/>
</dbReference>
<sequence>MTIEHPVYELTHQQAQEEVIQLRKTLDQWAQEYYDDDNPSVEDYIYDQNYHRLQDIEKYFPELISQDSITQRVGASASTKLEKIEHTPPMLSMSDVFSMDELVEFDKRVKKQLQTSDFTYNVELKIDGLALSVVYEDGKLVQASTRGDGLIGENVTENVKTIADVPKILPEPLSMEFRGECYMPKKAFADLNKKREQEGQQIFANPRNAAAGSLRQLDSAVTKSRNLSTFFYHWVATDGAVTTQVKALDKMSELGLSTNPDSIEVQSISEVLKFVEEYEQKRDSLPYGIDGVVVKVNRFDYQQHLGNTVKVPRWQIAYKFAPEESKTIVRDIQWTVGRTGVVTPTAIMDTVQLAGTTVSKATLHNPTLLHQKDVRLLDTVFIHKAGDIIPEISRVVKEDRDANSRPYQVPTHCPSCGAELVNLNDEVALRCVNPMCEAQITEKLTHFASRNAMDITGLGPRIIKQLFEKNLIKDVAGLYQLKEDELLVLDKFGEKSAHNLVESISQSRNNSLEKLLFGLGIRNVGAKVAQIICEKYENIDNLMQATSEELQQIDTVGQVIADAITLYFKQDQAKKLIEELKESDVNMVFLKPKAPDSNNEFFDQKTIVITGTLSHYKRKELSTLLQSYGANVTSSVSKNTDLLIYGENAGSKYTKAQELGVSVMGEATLIANLQE</sequence>
<evidence type="ECO:0000256" key="1">
    <source>
        <dbReference type="ARBA" id="ARBA00004067"/>
    </source>
</evidence>
<dbReference type="GO" id="GO:0006260">
    <property type="term" value="P:DNA replication"/>
    <property type="evidence" value="ECO:0007669"/>
    <property type="project" value="UniProtKB-KW"/>
</dbReference>
<dbReference type="GO" id="GO:0003677">
    <property type="term" value="F:DNA binding"/>
    <property type="evidence" value="ECO:0007669"/>
    <property type="project" value="InterPro"/>
</dbReference>
<keyword evidence="2 12" id="KW-0436">Ligase</keyword>
<dbReference type="InterPro" id="IPR036420">
    <property type="entry name" value="BRCT_dom_sf"/>
</dbReference>
<dbReference type="EC" id="6.5.1.2" evidence="12"/>
<dbReference type="InterPro" id="IPR041663">
    <property type="entry name" value="DisA/LigA_HHH"/>
</dbReference>
<evidence type="ECO:0000256" key="3">
    <source>
        <dbReference type="ARBA" id="ARBA00022705"/>
    </source>
</evidence>
<dbReference type="STRING" id="1423744.FC86_GL000140"/>
<evidence type="ECO:0000313" key="15">
    <source>
        <dbReference type="Proteomes" id="UP000051378"/>
    </source>
</evidence>
<accession>A0A0R2DK17</accession>
<keyword evidence="9 12" id="KW-0234">DNA repair</keyword>
<dbReference type="SUPFAM" id="SSF56091">
    <property type="entry name" value="DNA ligase/mRNA capping enzyme, catalytic domain"/>
    <property type="match status" value="1"/>
</dbReference>
<proteinExistence type="inferred from homology"/>
<dbReference type="CDD" id="cd17748">
    <property type="entry name" value="BRCT_DNA_ligase_like"/>
    <property type="match status" value="1"/>
</dbReference>
<keyword evidence="10 12" id="KW-0464">Manganese</keyword>
<feature type="binding site" evidence="12">
    <location>
        <position position="436"/>
    </location>
    <ligand>
        <name>Zn(2+)</name>
        <dbReference type="ChEBI" id="CHEBI:29105"/>
    </ligand>
</feature>
<dbReference type="InterPro" id="IPR004150">
    <property type="entry name" value="NAD_DNA_ligase_OB"/>
</dbReference>
<dbReference type="Pfam" id="PF01653">
    <property type="entry name" value="DNA_ligase_aden"/>
    <property type="match status" value="1"/>
</dbReference>
<evidence type="ECO:0000256" key="10">
    <source>
        <dbReference type="ARBA" id="ARBA00023211"/>
    </source>
</evidence>
<keyword evidence="15" id="KW-1185">Reference proteome</keyword>
<keyword evidence="7 12" id="KW-0460">Magnesium</keyword>
<dbReference type="Pfam" id="PF00533">
    <property type="entry name" value="BRCT"/>
    <property type="match status" value="1"/>
</dbReference>
<comment type="similarity">
    <text evidence="12">Belongs to the NAD-dependent DNA ligase family. LigA subfamily.</text>
</comment>
<dbReference type="InterPro" id="IPR001357">
    <property type="entry name" value="BRCT_dom"/>
</dbReference>
<dbReference type="AlphaFoldDB" id="A0A0R2DK17"/>
<dbReference type="Gene3D" id="6.20.10.30">
    <property type="match status" value="1"/>
</dbReference>
<dbReference type="InterPro" id="IPR001679">
    <property type="entry name" value="DNA_ligase"/>
</dbReference>
<feature type="binding site" evidence="12">
    <location>
        <position position="431"/>
    </location>
    <ligand>
        <name>Zn(2+)</name>
        <dbReference type="ChEBI" id="CHEBI:29105"/>
    </ligand>
</feature>
<name>A0A0R2DK17_9LACO</name>
<keyword evidence="6 12" id="KW-0862">Zinc</keyword>
<dbReference type="GO" id="GO:0046872">
    <property type="term" value="F:metal ion binding"/>
    <property type="evidence" value="ECO:0007669"/>
    <property type="project" value="UniProtKB-KW"/>
</dbReference>
<evidence type="ECO:0000256" key="2">
    <source>
        <dbReference type="ARBA" id="ARBA00022598"/>
    </source>
</evidence>
<comment type="function">
    <text evidence="1 12">DNA ligase that catalyzes the formation of phosphodiester linkages between 5'-phosphoryl and 3'-hydroxyl groups in double-stranded DNA using NAD as a coenzyme and as the energy source for the reaction. It is essential for DNA replication and repair of damaged DNA.</text>
</comment>
<dbReference type="Gene3D" id="3.30.470.30">
    <property type="entry name" value="DNA ligase/mRNA capping enzyme"/>
    <property type="match status" value="1"/>
</dbReference>
<dbReference type="Pfam" id="PF12826">
    <property type="entry name" value="HHH_2"/>
    <property type="match status" value="1"/>
</dbReference>
<dbReference type="Pfam" id="PF03120">
    <property type="entry name" value="OB_DNA_ligase"/>
    <property type="match status" value="1"/>
</dbReference>
<feature type="binding site" evidence="12">
    <location>
        <position position="319"/>
    </location>
    <ligand>
        <name>NAD(+)</name>
        <dbReference type="ChEBI" id="CHEBI:57540"/>
    </ligand>
</feature>
<dbReference type="PROSITE" id="PS50172">
    <property type="entry name" value="BRCT"/>
    <property type="match status" value="1"/>
</dbReference>
<dbReference type="PATRIC" id="fig|1423744.4.peg.144"/>
<evidence type="ECO:0000256" key="9">
    <source>
        <dbReference type="ARBA" id="ARBA00023204"/>
    </source>
</evidence>
<gene>
    <name evidence="12" type="primary">ligA</name>
    <name evidence="14" type="ORF">FC86_GL000140</name>
</gene>
<feature type="binding site" evidence="12">
    <location>
        <position position="416"/>
    </location>
    <ligand>
        <name>Zn(2+)</name>
        <dbReference type="ChEBI" id="CHEBI:29105"/>
    </ligand>
</feature>
<keyword evidence="3 12" id="KW-0235">DNA replication</keyword>
<evidence type="ECO:0000256" key="5">
    <source>
        <dbReference type="ARBA" id="ARBA00022763"/>
    </source>
</evidence>
<evidence type="ECO:0000313" key="14">
    <source>
        <dbReference type="EMBL" id="KRN04463.1"/>
    </source>
</evidence>
<dbReference type="InterPro" id="IPR010994">
    <property type="entry name" value="RuvA_2-like"/>
</dbReference>
<dbReference type="Proteomes" id="UP000051378">
    <property type="component" value="Unassembled WGS sequence"/>
</dbReference>
<organism evidence="14 15">
    <name type="scientific">Holzapfeliella floricola DSM 23037 = JCM 16512</name>
    <dbReference type="NCBI Taxonomy" id="1423744"/>
    <lineage>
        <taxon>Bacteria</taxon>
        <taxon>Bacillati</taxon>
        <taxon>Bacillota</taxon>
        <taxon>Bacilli</taxon>
        <taxon>Lactobacillales</taxon>
        <taxon>Lactobacillaceae</taxon>
        <taxon>Holzapfeliella</taxon>
    </lineage>
</organism>
<feature type="binding site" evidence="12">
    <location>
        <position position="413"/>
    </location>
    <ligand>
        <name>Zn(2+)</name>
        <dbReference type="ChEBI" id="CHEBI:29105"/>
    </ligand>
</feature>
<feature type="binding site" evidence="12">
    <location>
        <position position="123"/>
    </location>
    <ligand>
        <name>NAD(+)</name>
        <dbReference type="ChEBI" id="CHEBI:57540"/>
    </ligand>
</feature>
<feature type="binding site" evidence="12">
    <location>
        <position position="180"/>
    </location>
    <ligand>
        <name>NAD(+)</name>
        <dbReference type="ChEBI" id="CHEBI:57540"/>
    </ligand>
</feature>
<dbReference type="InterPro" id="IPR018239">
    <property type="entry name" value="DNA_ligase_AS"/>
</dbReference>
<dbReference type="EMBL" id="AYZL01000010">
    <property type="protein sequence ID" value="KRN04463.1"/>
    <property type="molecule type" value="Genomic_DNA"/>
</dbReference>
<dbReference type="PIRSF" id="PIRSF001604">
    <property type="entry name" value="LigA"/>
    <property type="match status" value="1"/>
</dbReference>
<keyword evidence="5 12" id="KW-0227">DNA damage</keyword>
<dbReference type="NCBIfam" id="NF005932">
    <property type="entry name" value="PRK07956.1"/>
    <property type="match status" value="1"/>
</dbReference>
<comment type="catalytic activity">
    <reaction evidence="11 12">
        <text>NAD(+) + (deoxyribonucleotide)n-3'-hydroxyl + 5'-phospho-(deoxyribonucleotide)m = (deoxyribonucleotide)n+m + AMP + beta-nicotinamide D-nucleotide.</text>
        <dbReference type="EC" id="6.5.1.2"/>
    </reaction>
</comment>
<evidence type="ECO:0000256" key="8">
    <source>
        <dbReference type="ARBA" id="ARBA00023027"/>
    </source>
</evidence>
<dbReference type="HAMAP" id="MF_01588">
    <property type="entry name" value="DNA_ligase_A"/>
    <property type="match status" value="1"/>
</dbReference>
<evidence type="ECO:0000256" key="12">
    <source>
        <dbReference type="HAMAP-Rule" id="MF_01588"/>
    </source>
</evidence>
<evidence type="ECO:0000256" key="7">
    <source>
        <dbReference type="ARBA" id="ARBA00022842"/>
    </source>
</evidence>
<dbReference type="SMART" id="SM00278">
    <property type="entry name" value="HhH1"/>
    <property type="match status" value="3"/>
</dbReference>
<dbReference type="FunFam" id="1.10.150.20:FF:000007">
    <property type="entry name" value="DNA ligase"/>
    <property type="match status" value="1"/>
</dbReference>
<evidence type="ECO:0000256" key="6">
    <source>
        <dbReference type="ARBA" id="ARBA00022833"/>
    </source>
</evidence>
<keyword evidence="8 12" id="KW-0520">NAD</keyword>
<comment type="caution">
    <text evidence="14">The sequence shown here is derived from an EMBL/GenBank/DDBJ whole genome shotgun (WGS) entry which is preliminary data.</text>
</comment>